<feature type="domain" description="Sialate O-acetylesterase" evidence="2">
    <location>
        <begin position="142"/>
        <end position="357"/>
    </location>
</feature>
<dbReference type="Proteomes" id="UP000677668">
    <property type="component" value="Chromosome 1"/>
</dbReference>
<reference evidence="3 4" key="1">
    <citation type="submission" date="2021-03" db="EMBL/GenBank/DDBJ databases">
        <title>Genomic and phenotypic characterization of Chloracidobacterium isolates provides evidence for multiple species.</title>
        <authorList>
            <person name="Saini M.K."/>
            <person name="Costas A.M.G."/>
            <person name="Tank M."/>
            <person name="Bryant D.A."/>
        </authorList>
    </citation>
    <scope>NUCLEOTIDE SEQUENCE [LARGE SCALE GENOMIC DNA]</scope>
    <source>
        <strain evidence="3 4">N</strain>
    </source>
</reference>
<dbReference type="Pfam" id="PF03629">
    <property type="entry name" value="SASA"/>
    <property type="match status" value="1"/>
</dbReference>
<dbReference type="InterPro" id="IPR036514">
    <property type="entry name" value="SGNH_hydro_sf"/>
</dbReference>
<dbReference type="InterPro" id="IPR005181">
    <property type="entry name" value="SASA"/>
</dbReference>
<gene>
    <name evidence="3" type="ORF">J8C05_07940</name>
</gene>
<proteinExistence type="predicted"/>
<evidence type="ECO:0000256" key="1">
    <source>
        <dbReference type="ARBA" id="ARBA00022801"/>
    </source>
</evidence>
<dbReference type="RefSeq" id="WP_211421697.1">
    <property type="nucleotide sequence ID" value="NZ_CP072642.1"/>
</dbReference>
<accession>A0ABX8AX85</accession>
<dbReference type="PANTHER" id="PTHR31988:SF19">
    <property type="entry name" value="9-O-ACETYL-N-ACETYLNEURAMINIC ACID DEACETYLASE-RELATED"/>
    <property type="match status" value="1"/>
</dbReference>
<name>A0ABX8AX85_9BACT</name>
<dbReference type="PANTHER" id="PTHR31988">
    <property type="entry name" value="ESTERASE, PUTATIVE (DUF303)-RELATED"/>
    <property type="match status" value="1"/>
</dbReference>
<dbReference type="SUPFAM" id="SSF52266">
    <property type="entry name" value="SGNH hydrolase"/>
    <property type="match status" value="1"/>
</dbReference>
<evidence type="ECO:0000313" key="4">
    <source>
        <dbReference type="Proteomes" id="UP000677668"/>
    </source>
</evidence>
<sequence>MVARRHFFAVWGTALLLPVLLAGLAVWNNWFGLRRTLYLDRRIHAVSFPGDGQVVQRGADGTASVGFTGRAGWLAQTVEAAVANADDHSVPQWQTLAAPTWTHFQGTLRLPTGCQPVWLRVGEPRPPQAFNHVEVGEVCVGEVFIVAGQSNAAGSCTTLFSAASPLVRTGLVGEDGRLTWRAGHDPQVLNGGGSVWPLVGDLLVQRLGTPVGFVNVAVGGSSIRDWAPGTPHFQHLVQVLQALGPQGARAILWHQGESDSALAADEYATRLTAIIEATRAAVRTETPLTWVVARASFKDGQTFAGVRDGQRRVWETGLALPGPDTDELGPDMRQPDRVHFNAAGTSAAARQWAAALLREVFRRPSEP</sequence>
<dbReference type="Gene3D" id="3.40.50.1110">
    <property type="entry name" value="SGNH hydrolase"/>
    <property type="match status" value="1"/>
</dbReference>
<keyword evidence="4" id="KW-1185">Reference proteome</keyword>
<evidence type="ECO:0000313" key="3">
    <source>
        <dbReference type="EMBL" id="QUV93304.1"/>
    </source>
</evidence>
<keyword evidence="1" id="KW-0378">Hydrolase</keyword>
<protein>
    <recommendedName>
        <fullName evidence="2">Sialate O-acetylesterase domain-containing protein</fullName>
    </recommendedName>
</protein>
<dbReference type="EMBL" id="CP072642">
    <property type="protein sequence ID" value="QUV93304.1"/>
    <property type="molecule type" value="Genomic_DNA"/>
</dbReference>
<organism evidence="3 4">
    <name type="scientific">Chloracidobacterium sp. N</name>
    <dbReference type="NCBI Taxonomy" id="2821540"/>
    <lineage>
        <taxon>Bacteria</taxon>
        <taxon>Pseudomonadati</taxon>
        <taxon>Acidobacteriota</taxon>
        <taxon>Terriglobia</taxon>
        <taxon>Terriglobales</taxon>
        <taxon>Acidobacteriaceae</taxon>
        <taxon>Chloracidobacterium</taxon>
        <taxon>Chloracidobacterium aggregatum</taxon>
    </lineage>
</organism>
<evidence type="ECO:0000259" key="2">
    <source>
        <dbReference type="Pfam" id="PF03629"/>
    </source>
</evidence>
<dbReference type="InterPro" id="IPR052940">
    <property type="entry name" value="Carb_Esterase_6"/>
</dbReference>